<sequence length="45" mass="5477">MQFVWQRAEARRQAVQNGPAGRHSRRDGMRQQNKIQRHPIYLQEF</sequence>
<organism evidence="2 3">
    <name type="scientific">Cupriavidus laharis</name>
    <dbReference type="NCBI Taxonomy" id="151654"/>
    <lineage>
        <taxon>Bacteria</taxon>
        <taxon>Pseudomonadati</taxon>
        <taxon>Pseudomonadota</taxon>
        <taxon>Betaproteobacteria</taxon>
        <taxon>Burkholderiales</taxon>
        <taxon>Burkholderiaceae</taxon>
        <taxon>Cupriavidus</taxon>
    </lineage>
</organism>
<reference evidence="2 3" key="1">
    <citation type="submission" date="2021-08" db="EMBL/GenBank/DDBJ databases">
        <authorList>
            <person name="Peeters C."/>
        </authorList>
    </citation>
    <scope>NUCLEOTIDE SEQUENCE [LARGE SCALE GENOMIC DNA]</scope>
    <source>
        <strain evidence="2 3">LMG 23992</strain>
    </source>
</reference>
<dbReference type="EMBL" id="CAJZAI010000001">
    <property type="protein sequence ID" value="CAG9164920.1"/>
    <property type="molecule type" value="Genomic_DNA"/>
</dbReference>
<comment type="caution">
    <text evidence="2">The sequence shown here is derived from an EMBL/GenBank/DDBJ whole genome shotgun (WGS) entry which is preliminary data.</text>
</comment>
<evidence type="ECO:0000313" key="2">
    <source>
        <dbReference type="EMBL" id="CAG9164920.1"/>
    </source>
</evidence>
<dbReference type="Proteomes" id="UP000727654">
    <property type="component" value="Unassembled WGS sequence"/>
</dbReference>
<evidence type="ECO:0000313" key="3">
    <source>
        <dbReference type="Proteomes" id="UP000727654"/>
    </source>
</evidence>
<evidence type="ECO:0000256" key="1">
    <source>
        <dbReference type="SAM" id="MobiDB-lite"/>
    </source>
</evidence>
<feature type="region of interest" description="Disordered" evidence="1">
    <location>
        <begin position="1"/>
        <end position="45"/>
    </location>
</feature>
<gene>
    <name evidence="2" type="ORF">LMG23992_00066</name>
</gene>
<keyword evidence="3" id="KW-1185">Reference proteome</keyword>
<accession>A0ABN7XZ07</accession>
<name>A0ABN7XZ07_9BURK</name>
<proteinExistence type="predicted"/>
<protein>
    <submittedName>
        <fullName evidence="2">Uncharacterized protein</fullName>
    </submittedName>
</protein>